<dbReference type="PROSITE" id="PS50160">
    <property type="entry name" value="DNA_LIGASE_A3"/>
    <property type="match status" value="1"/>
</dbReference>
<evidence type="ECO:0000256" key="3">
    <source>
        <dbReference type="SAM" id="MobiDB-lite"/>
    </source>
</evidence>
<keyword evidence="1" id="KW-0436">Ligase</keyword>
<dbReference type="FunFam" id="3.40.50.10190:FF:000072">
    <property type="entry name" value="DNA ligase"/>
    <property type="match status" value="1"/>
</dbReference>
<keyword evidence="7" id="KW-1185">Reference proteome</keyword>
<dbReference type="GO" id="GO:0003910">
    <property type="term" value="F:DNA ligase (ATP) activity"/>
    <property type="evidence" value="ECO:0007669"/>
    <property type="project" value="InterPro"/>
</dbReference>
<dbReference type="PANTHER" id="PTHR45997">
    <property type="entry name" value="DNA LIGASE 4"/>
    <property type="match status" value="1"/>
</dbReference>
<dbReference type="GO" id="GO:0005524">
    <property type="term" value="F:ATP binding"/>
    <property type="evidence" value="ECO:0007669"/>
    <property type="project" value="InterPro"/>
</dbReference>
<dbReference type="Gene3D" id="2.40.50.140">
    <property type="entry name" value="Nucleic acid-binding proteins"/>
    <property type="match status" value="1"/>
</dbReference>
<proteinExistence type="predicted"/>
<name>A0AAN9MNM3_PHACN</name>
<dbReference type="PROSITE" id="PS00333">
    <property type="entry name" value="DNA_LIGASE_A2"/>
    <property type="match status" value="1"/>
</dbReference>
<feature type="region of interest" description="Disordered" evidence="3">
    <location>
        <begin position="808"/>
        <end position="832"/>
    </location>
</feature>
<dbReference type="Pfam" id="PF01068">
    <property type="entry name" value="DNA_ligase_A_M"/>
    <property type="match status" value="1"/>
</dbReference>
<feature type="region of interest" description="Disordered" evidence="3">
    <location>
        <begin position="278"/>
        <end position="304"/>
    </location>
</feature>
<dbReference type="Gene3D" id="3.30.470.30">
    <property type="entry name" value="DNA ligase/mRNA capping enzyme"/>
    <property type="match status" value="1"/>
</dbReference>
<dbReference type="FunFam" id="2.40.50.140:FF:000173">
    <property type="entry name" value="DNA ligase"/>
    <property type="match status" value="1"/>
</dbReference>
<feature type="compositionally biased region" description="Basic and acidic residues" evidence="3">
    <location>
        <begin position="736"/>
        <end position="747"/>
    </location>
</feature>
<dbReference type="Pfam" id="PF04679">
    <property type="entry name" value="DNA_ligase_A_C"/>
    <property type="match status" value="1"/>
</dbReference>
<dbReference type="CDD" id="cd07968">
    <property type="entry name" value="OBF_DNA_ligase_IV"/>
    <property type="match status" value="1"/>
</dbReference>
<dbReference type="AlphaFoldDB" id="A0AAN9MNM3"/>
<protein>
    <recommendedName>
        <fullName evidence="8">DNA ligase IV</fullName>
    </recommendedName>
</protein>
<dbReference type="Pfam" id="PF16589">
    <property type="entry name" value="BRCT_2"/>
    <property type="match status" value="1"/>
</dbReference>
<feature type="compositionally biased region" description="Polar residues" evidence="3">
    <location>
        <begin position="815"/>
        <end position="826"/>
    </location>
</feature>
<dbReference type="InterPro" id="IPR016059">
    <property type="entry name" value="DNA_ligase_ATP-dep_CS"/>
</dbReference>
<feature type="compositionally biased region" description="Basic and acidic residues" evidence="3">
    <location>
        <begin position="281"/>
        <end position="293"/>
    </location>
</feature>
<organism evidence="6 7">
    <name type="scientific">Phaseolus coccineus</name>
    <name type="common">Scarlet runner bean</name>
    <name type="synonym">Phaseolus multiflorus</name>
    <dbReference type="NCBI Taxonomy" id="3886"/>
    <lineage>
        <taxon>Eukaryota</taxon>
        <taxon>Viridiplantae</taxon>
        <taxon>Streptophyta</taxon>
        <taxon>Embryophyta</taxon>
        <taxon>Tracheophyta</taxon>
        <taxon>Spermatophyta</taxon>
        <taxon>Magnoliopsida</taxon>
        <taxon>eudicotyledons</taxon>
        <taxon>Gunneridae</taxon>
        <taxon>Pentapetalae</taxon>
        <taxon>rosids</taxon>
        <taxon>fabids</taxon>
        <taxon>Fabales</taxon>
        <taxon>Fabaceae</taxon>
        <taxon>Papilionoideae</taxon>
        <taxon>50 kb inversion clade</taxon>
        <taxon>NPAAA clade</taxon>
        <taxon>indigoferoid/millettioid clade</taxon>
        <taxon>Phaseoleae</taxon>
        <taxon>Phaseolus</taxon>
    </lineage>
</organism>
<dbReference type="InterPro" id="IPR036420">
    <property type="entry name" value="BRCT_dom_sf"/>
</dbReference>
<feature type="domain" description="ATP-dependent DNA ligase family profile" evidence="4">
    <location>
        <begin position="13"/>
        <end position="151"/>
    </location>
</feature>
<dbReference type="InterPro" id="IPR012310">
    <property type="entry name" value="DNA_ligase_ATP-dep_cent"/>
</dbReference>
<sequence>MDLIVTDRWLDVAFDILYFGDTSVIHQTLKERHEILCKVVRPMKGRLEILVPNAGINSHLTSGEPCWSFIAHNIDEVERFFKETIENRDEGIVLKDRSSKWEPSDRSGKWLKLKPEYIQAGSDLDVLIIGGYYGSGRHGGQVAQFLVGLAERPSPNEQPKRFISFCRVGTGLSAEELDVVVTKLKPYFRKYEYPKKRPPSFYQVTNHSKERPDVWVDSPEKSIILSITSDIRTIESEVFAAPYSLRFPRIDRVRYDKAWNECLDVQSFIELVHSSNGTTQRDTEYGSKQDSKPKRTKSSTRGEKKNMSIVPSHLIQTDISSIKGGSLIFSNMMFYFANVPPSHSLESLHKIIAENGGTFSMNLNNSVTHCVAADSKGFKFEAAKRHGDIIHYSWVLDCYVQKKLVCLQPKYFLFLSELTKKKLGEEIDEFSDSFYLDLDLGDIKQLLSNIHKSEDVSTVDHYRKKYCPKDKWSFFCGCSIYFHTAIPSLKGDWHFILQLALRRFKLEVLMGGGKVTSNLTCATHLVAFLVPGCRTDSEQILNSFTSVERKILQSKRLHVVKSQWLEDCSDSSKRLPEDFYSLKPWGLEESTAEDCEQDLALEAHLSGDNAEEQNTSFSDKGNRQRSEKVICEDNWALLSQEKGIKRKRGRPAGSGIKIVKPAGKQTRRARPQNVKKPAKICEYESPDESDSRDKRPIEKEIDTRAGSPNSYKKHSERQENEERENVQVSGTVESSEQNKVDKLEDLKDNEHERMLIPEIEMIDRHNNDQNNEVIEKLEFSADPLQAMLFDMIPSLGTQKVEQPMNLSVREEKVPETSNAATEPTATKKNKVSFMDAANDLLKDW</sequence>
<dbReference type="CDD" id="cd17722">
    <property type="entry name" value="BRCT_DNA_ligase_IV_rpt1"/>
    <property type="match status" value="1"/>
</dbReference>
<dbReference type="GO" id="GO:0032807">
    <property type="term" value="C:DNA ligase IV complex"/>
    <property type="evidence" value="ECO:0007669"/>
    <property type="project" value="TreeGrafter"/>
</dbReference>
<reference evidence="6 7" key="1">
    <citation type="submission" date="2024-01" db="EMBL/GenBank/DDBJ databases">
        <title>The genomes of 5 underutilized Papilionoideae crops provide insights into root nodulation and disease resistanc.</title>
        <authorList>
            <person name="Jiang F."/>
        </authorList>
    </citation>
    <scope>NUCLEOTIDE SEQUENCE [LARGE SCALE GENOMIC DNA]</scope>
    <source>
        <strain evidence="6">JINMINGXINNONG_FW02</strain>
        <tissue evidence="6">Leaves</tissue>
    </source>
</reference>
<dbReference type="InterPro" id="IPR012340">
    <property type="entry name" value="NA-bd_OB-fold"/>
</dbReference>
<dbReference type="GO" id="GO:0006310">
    <property type="term" value="P:DNA recombination"/>
    <property type="evidence" value="ECO:0007669"/>
    <property type="project" value="UniProtKB-KW"/>
</dbReference>
<gene>
    <name evidence="6" type="ORF">VNO80_20150</name>
</gene>
<evidence type="ECO:0000313" key="6">
    <source>
        <dbReference type="EMBL" id="KAK7354683.1"/>
    </source>
</evidence>
<dbReference type="InterPro" id="IPR001357">
    <property type="entry name" value="BRCT_dom"/>
</dbReference>
<dbReference type="GO" id="GO:0006303">
    <property type="term" value="P:double-strand break repair via nonhomologous end joining"/>
    <property type="evidence" value="ECO:0007669"/>
    <property type="project" value="TreeGrafter"/>
</dbReference>
<evidence type="ECO:0000256" key="2">
    <source>
        <dbReference type="ARBA" id="ARBA00023172"/>
    </source>
</evidence>
<dbReference type="Gene3D" id="3.40.50.10190">
    <property type="entry name" value="BRCT domain"/>
    <property type="match status" value="2"/>
</dbReference>
<dbReference type="Proteomes" id="UP001374584">
    <property type="component" value="Unassembled WGS sequence"/>
</dbReference>
<feature type="region of interest" description="Disordered" evidence="3">
    <location>
        <begin position="606"/>
        <end position="625"/>
    </location>
</feature>
<evidence type="ECO:0000259" key="5">
    <source>
        <dbReference type="PROSITE" id="PS50172"/>
    </source>
</evidence>
<dbReference type="SUPFAM" id="SSF50249">
    <property type="entry name" value="Nucleic acid-binding proteins"/>
    <property type="match status" value="1"/>
</dbReference>
<evidence type="ECO:0000256" key="1">
    <source>
        <dbReference type="ARBA" id="ARBA00022598"/>
    </source>
</evidence>
<dbReference type="InterPro" id="IPR029710">
    <property type="entry name" value="LIG4"/>
</dbReference>
<feature type="region of interest" description="Disordered" evidence="3">
    <location>
        <begin position="642"/>
        <end position="747"/>
    </location>
</feature>
<dbReference type="SUPFAM" id="SSF52113">
    <property type="entry name" value="BRCT domain"/>
    <property type="match status" value="2"/>
</dbReference>
<feature type="domain" description="BRCT" evidence="5">
    <location>
        <begin position="512"/>
        <end position="582"/>
    </location>
</feature>
<dbReference type="SUPFAM" id="SSF56091">
    <property type="entry name" value="DNA ligase/mRNA capping enzyme, catalytic domain"/>
    <property type="match status" value="1"/>
</dbReference>
<dbReference type="PANTHER" id="PTHR45997:SF1">
    <property type="entry name" value="DNA LIGASE 4"/>
    <property type="match status" value="1"/>
</dbReference>
<dbReference type="GO" id="GO:0006297">
    <property type="term" value="P:nucleotide-excision repair, DNA gap filling"/>
    <property type="evidence" value="ECO:0007669"/>
    <property type="project" value="TreeGrafter"/>
</dbReference>
<comment type="caution">
    <text evidence="6">The sequence shown here is derived from an EMBL/GenBank/DDBJ whole genome shotgun (WGS) entry which is preliminary data.</text>
</comment>
<dbReference type="PROSITE" id="PS50172">
    <property type="entry name" value="BRCT"/>
    <property type="match status" value="2"/>
</dbReference>
<dbReference type="GO" id="GO:0003677">
    <property type="term" value="F:DNA binding"/>
    <property type="evidence" value="ECO:0007669"/>
    <property type="project" value="InterPro"/>
</dbReference>
<feature type="domain" description="BRCT" evidence="5">
    <location>
        <begin position="324"/>
        <end position="412"/>
    </location>
</feature>
<feature type="compositionally biased region" description="Basic and acidic residues" evidence="3">
    <location>
        <begin position="689"/>
        <end position="703"/>
    </location>
</feature>
<dbReference type="SMART" id="SM00292">
    <property type="entry name" value="BRCT"/>
    <property type="match status" value="2"/>
</dbReference>
<evidence type="ECO:0000259" key="4">
    <source>
        <dbReference type="PROSITE" id="PS50160"/>
    </source>
</evidence>
<evidence type="ECO:0008006" key="8">
    <source>
        <dbReference type="Google" id="ProtNLM"/>
    </source>
</evidence>
<dbReference type="InterPro" id="IPR012309">
    <property type="entry name" value="DNA_ligase_ATP-dep_C"/>
</dbReference>
<dbReference type="EMBL" id="JAYMYR010000007">
    <property type="protein sequence ID" value="KAK7354683.1"/>
    <property type="molecule type" value="Genomic_DNA"/>
</dbReference>
<feature type="compositionally biased region" description="Basic and acidic residues" evidence="3">
    <location>
        <begin position="716"/>
        <end position="725"/>
    </location>
</feature>
<keyword evidence="2" id="KW-0233">DNA recombination</keyword>
<accession>A0AAN9MNM3</accession>
<evidence type="ECO:0000313" key="7">
    <source>
        <dbReference type="Proteomes" id="UP001374584"/>
    </source>
</evidence>